<evidence type="ECO:0000256" key="4">
    <source>
        <dbReference type="ARBA" id="ARBA00022989"/>
    </source>
</evidence>
<dbReference type="GO" id="GO:0005886">
    <property type="term" value="C:plasma membrane"/>
    <property type="evidence" value="ECO:0007669"/>
    <property type="project" value="UniProtKB-SubCell"/>
</dbReference>
<feature type="transmembrane region" description="Helical" evidence="6">
    <location>
        <begin position="49"/>
        <end position="71"/>
    </location>
</feature>
<dbReference type="SUPFAM" id="SSF103473">
    <property type="entry name" value="MFS general substrate transporter"/>
    <property type="match status" value="1"/>
</dbReference>
<feature type="transmembrane region" description="Helical" evidence="6">
    <location>
        <begin position="117"/>
        <end position="136"/>
    </location>
</feature>
<dbReference type="InterPro" id="IPR020846">
    <property type="entry name" value="MFS_dom"/>
</dbReference>
<sequence>MRIINMDNVELGLKETKTQSEAQKDNFYGPDYFAENDNKNKKMASKSAVICYGFGDLASQFIWTFVGSYLTIFYTDVVGLTPIIVSAIMLGARIWDAVNDPLMGAIAERTRTKWGRFRPYIAFGCPALALFGVMTFTNPFNGLSTAGVIWAAVTYIVAGMLYTLVNIPYAALSGVMTEDADQRNKINTSRNIGMNVGMIIVNSCSAGLALYFSGSGAQVANGYGYMMVALVYSIIAVPLFFVVFFTSKEYVAPVNNIAKFSFKDTFANLVHNKYLMIVTGIMALQMTAFMGRIAVCAFYVIYCLGSFTMIAFIMTIPSIGAVIGSLFVPYLAKKMGKRNVLMYSMLIQAVGLLVIYLAPFDNMTMVIIGCCIFGLFNVGFPMTLSMVADSVDYMELKTGIRTDGTAYATYGLATKVGNALGGSVGVLLLSAFGYVANAQQTAGALRGINIVVNLIPAVLFILAAALCLLWKMTDAQADDIRIALDHKQR</sequence>
<keyword evidence="5 6" id="KW-0472">Membrane</keyword>
<evidence type="ECO:0000256" key="1">
    <source>
        <dbReference type="ARBA" id="ARBA00004651"/>
    </source>
</evidence>
<dbReference type="PROSITE" id="PS50850">
    <property type="entry name" value="MFS"/>
    <property type="match status" value="1"/>
</dbReference>
<feature type="transmembrane region" description="Helical" evidence="6">
    <location>
        <begin position="192"/>
        <end position="212"/>
    </location>
</feature>
<dbReference type="InterPro" id="IPR036259">
    <property type="entry name" value="MFS_trans_sf"/>
</dbReference>
<dbReference type="AlphaFoldDB" id="A0A6N3FZM8"/>
<dbReference type="GO" id="GO:0015293">
    <property type="term" value="F:symporter activity"/>
    <property type="evidence" value="ECO:0007669"/>
    <property type="project" value="InterPro"/>
</dbReference>
<dbReference type="NCBIfam" id="TIGR00792">
    <property type="entry name" value="gph"/>
    <property type="match status" value="1"/>
</dbReference>
<feature type="transmembrane region" description="Helical" evidence="6">
    <location>
        <begin position="365"/>
        <end position="387"/>
    </location>
</feature>
<dbReference type="GO" id="GO:0006814">
    <property type="term" value="P:sodium ion transport"/>
    <property type="evidence" value="ECO:0007669"/>
    <property type="project" value="InterPro"/>
</dbReference>
<keyword evidence="3 6" id="KW-0812">Transmembrane</keyword>
<feature type="transmembrane region" description="Helical" evidence="6">
    <location>
        <begin position="77"/>
        <end position="96"/>
    </location>
</feature>
<evidence type="ECO:0000313" key="8">
    <source>
        <dbReference type="EMBL" id="VYU57525.1"/>
    </source>
</evidence>
<dbReference type="InterPro" id="IPR039672">
    <property type="entry name" value="MFS_2"/>
</dbReference>
<dbReference type="RefSeq" id="WP_002580831.1">
    <property type="nucleotide sequence ID" value="NZ_CACRTU010000026.1"/>
</dbReference>
<dbReference type="PANTHER" id="PTHR11328">
    <property type="entry name" value="MAJOR FACILITATOR SUPERFAMILY DOMAIN-CONTAINING PROTEIN"/>
    <property type="match status" value="1"/>
</dbReference>
<accession>A0A6N3FZM8</accession>
<organism evidence="8">
    <name type="scientific">Clostridium butyricum</name>
    <dbReference type="NCBI Taxonomy" id="1492"/>
    <lineage>
        <taxon>Bacteria</taxon>
        <taxon>Bacillati</taxon>
        <taxon>Bacillota</taxon>
        <taxon>Clostridia</taxon>
        <taxon>Eubacteriales</taxon>
        <taxon>Clostridiaceae</taxon>
        <taxon>Clostridium</taxon>
    </lineage>
</organism>
<feature type="transmembrane region" description="Helical" evidence="6">
    <location>
        <begin position="224"/>
        <end position="245"/>
    </location>
</feature>
<feature type="transmembrane region" description="Helical" evidence="6">
    <location>
        <begin position="307"/>
        <end position="328"/>
    </location>
</feature>
<evidence type="ECO:0000256" key="5">
    <source>
        <dbReference type="ARBA" id="ARBA00023136"/>
    </source>
</evidence>
<name>A0A6N3FZM8_CLOBU</name>
<feature type="transmembrane region" description="Helical" evidence="6">
    <location>
        <begin position="448"/>
        <end position="470"/>
    </location>
</feature>
<keyword evidence="2" id="KW-0813">Transport</keyword>
<dbReference type="Gene3D" id="1.20.1250.20">
    <property type="entry name" value="MFS general substrate transporter like domains"/>
    <property type="match status" value="2"/>
</dbReference>
<evidence type="ECO:0000259" key="7">
    <source>
        <dbReference type="PROSITE" id="PS50850"/>
    </source>
</evidence>
<feature type="transmembrane region" description="Helical" evidence="6">
    <location>
        <begin position="416"/>
        <end position="436"/>
    </location>
</feature>
<evidence type="ECO:0000256" key="6">
    <source>
        <dbReference type="SAM" id="Phobius"/>
    </source>
</evidence>
<protein>
    <submittedName>
        <fullName evidence="8">Glucuronide carrier protein</fullName>
    </submittedName>
</protein>
<comment type="subcellular location">
    <subcellularLocation>
        <location evidence="1">Cell membrane</location>
        <topology evidence="1">Multi-pass membrane protein</topology>
    </subcellularLocation>
</comment>
<proteinExistence type="predicted"/>
<dbReference type="CDD" id="cd17332">
    <property type="entry name" value="MFS_MelB_like"/>
    <property type="match status" value="1"/>
</dbReference>
<reference evidence="8" key="1">
    <citation type="submission" date="2019-11" db="EMBL/GenBank/DDBJ databases">
        <authorList>
            <person name="Feng L."/>
        </authorList>
    </citation>
    <scope>NUCLEOTIDE SEQUENCE</scope>
    <source>
        <strain evidence="8">CButyricumLFYP62</strain>
    </source>
</reference>
<evidence type="ECO:0000256" key="3">
    <source>
        <dbReference type="ARBA" id="ARBA00022692"/>
    </source>
</evidence>
<dbReference type="PANTHER" id="PTHR11328:SF24">
    <property type="entry name" value="MAJOR FACILITATOR SUPERFAMILY (MFS) PROFILE DOMAIN-CONTAINING PROTEIN"/>
    <property type="match status" value="1"/>
</dbReference>
<dbReference type="GO" id="GO:0008643">
    <property type="term" value="P:carbohydrate transport"/>
    <property type="evidence" value="ECO:0007669"/>
    <property type="project" value="InterPro"/>
</dbReference>
<evidence type="ECO:0000256" key="2">
    <source>
        <dbReference type="ARBA" id="ARBA00022448"/>
    </source>
</evidence>
<feature type="transmembrane region" description="Helical" evidence="6">
    <location>
        <begin position="340"/>
        <end position="359"/>
    </location>
</feature>
<dbReference type="EMBL" id="CACRTU010000026">
    <property type="protein sequence ID" value="VYU57525.1"/>
    <property type="molecule type" value="Genomic_DNA"/>
</dbReference>
<dbReference type="Pfam" id="PF13347">
    <property type="entry name" value="MFS_2"/>
    <property type="match status" value="1"/>
</dbReference>
<feature type="domain" description="Major facilitator superfamily (MFS) profile" evidence="7">
    <location>
        <begin position="273"/>
        <end position="489"/>
    </location>
</feature>
<keyword evidence="4 6" id="KW-1133">Transmembrane helix</keyword>
<feature type="transmembrane region" description="Helical" evidence="6">
    <location>
        <begin position="274"/>
        <end position="301"/>
    </location>
</feature>
<feature type="transmembrane region" description="Helical" evidence="6">
    <location>
        <begin position="148"/>
        <end position="172"/>
    </location>
</feature>
<dbReference type="InterPro" id="IPR001927">
    <property type="entry name" value="Na/Gal_symport"/>
</dbReference>
<gene>
    <name evidence="8" type="primary">uidB_2</name>
    <name evidence="8" type="ORF">CBLFYP62_02824</name>
</gene>